<evidence type="ECO:0000256" key="3">
    <source>
        <dbReference type="ARBA" id="ARBA00022516"/>
    </source>
</evidence>
<name>A3UAU3_CROAH</name>
<dbReference type="GO" id="GO:0032049">
    <property type="term" value="P:cardiolipin biosynthetic process"/>
    <property type="evidence" value="ECO:0007669"/>
    <property type="project" value="UniProtKB-UniRule"/>
</dbReference>
<evidence type="ECO:0000256" key="11">
    <source>
        <dbReference type="ARBA" id="ARBA00023264"/>
    </source>
</evidence>
<evidence type="ECO:0000256" key="2">
    <source>
        <dbReference type="ARBA" id="ARBA00022475"/>
    </source>
</evidence>
<feature type="transmembrane region" description="Helical" evidence="12">
    <location>
        <begin position="7"/>
        <end position="28"/>
    </location>
</feature>
<comment type="subcellular location">
    <subcellularLocation>
        <location evidence="12">Cell inner membrane</location>
        <topology evidence="12">Multi-pass membrane protein</topology>
    </subcellularLocation>
    <subcellularLocation>
        <location evidence="1">Cell membrane</location>
        <topology evidence="1">Multi-pass membrane protein</topology>
    </subcellularLocation>
</comment>
<dbReference type="EMBL" id="CP002046">
    <property type="protein sequence ID" value="EAP86929.1"/>
    <property type="molecule type" value="Genomic_DNA"/>
</dbReference>
<dbReference type="SMART" id="SM00155">
    <property type="entry name" value="PLDc"/>
    <property type="match status" value="2"/>
</dbReference>
<dbReference type="Pfam" id="PF13091">
    <property type="entry name" value="PLDc_2"/>
    <property type="match status" value="2"/>
</dbReference>
<evidence type="ECO:0000256" key="4">
    <source>
        <dbReference type="ARBA" id="ARBA00022679"/>
    </source>
</evidence>
<dbReference type="OrthoDB" id="9762009at2"/>
<feature type="active site" evidence="12">
    <location>
        <position position="408"/>
    </location>
</feature>
<keyword evidence="3 12" id="KW-0444">Lipid biosynthesis</keyword>
<dbReference type="InterPro" id="IPR001736">
    <property type="entry name" value="PLipase_D/transphosphatidylase"/>
</dbReference>
<dbReference type="CDD" id="cd09112">
    <property type="entry name" value="PLDc_CLS_2"/>
    <property type="match status" value="1"/>
</dbReference>
<feature type="active site" evidence="12">
    <location>
        <position position="403"/>
    </location>
</feature>
<comment type="function">
    <text evidence="12">Catalyzes the reversible phosphatidyl group transfer from one phosphatidylglycerol molecule to another to form cardiolipin (CL) (diphosphatidylglycerol) and glycerol.</text>
</comment>
<keyword evidence="2 12" id="KW-1003">Cell membrane</keyword>
<feature type="active site" evidence="12">
    <location>
        <position position="232"/>
    </location>
</feature>
<dbReference type="PANTHER" id="PTHR21248:SF22">
    <property type="entry name" value="PHOSPHOLIPASE D"/>
    <property type="match status" value="1"/>
</dbReference>
<keyword evidence="10 12" id="KW-0594">Phospholipid biosynthesis</keyword>
<dbReference type="GO" id="GO:0008808">
    <property type="term" value="F:cardiolipin synthase activity"/>
    <property type="evidence" value="ECO:0007669"/>
    <property type="project" value="UniProtKB-UniRule"/>
</dbReference>
<evidence type="ECO:0000256" key="9">
    <source>
        <dbReference type="ARBA" id="ARBA00023136"/>
    </source>
</evidence>
<dbReference type="InterPro" id="IPR027379">
    <property type="entry name" value="CLS_N"/>
</dbReference>
<dbReference type="NCBIfam" id="TIGR04265">
    <property type="entry name" value="bac_cardiolipin"/>
    <property type="match status" value="1"/>
</dbReference>
<evidence type="ECO:0000256" key="13">
    <source>
        <dbReference type="NCBIfam" id="TIGR04265"/>
    </source>
</evidence>
<dbReference type="InterPro" id="IPR030874">
    <property type="entry name" value="Cardiolipin_synth_Firmi"/>
</dbReference>
<dbReference type="CDD" id="cd09110">
    <property type="entry name" value="PLDc_CLS_1"/>
    <property type="match status" value="1"/>
</dbReference>
<dbReference type="GO" id="GO:0005886">
    <property type="term" value="C:plasma membrane"/>
    <property type="evidence" value="ECO:0007669"/>
    <property type="project" value="UniProtKB-SubCell"/>
</dbReference>
<evidence type="ECO:0000313" key="15">
    <source>
        <dbReference type="EMBL" id="EAP86929.1"/>
    </source>
</evidence>
<dbReference type="Proteomes" id="UP000002297">
    <property type="component" value="Chromosome"/>
</dbReference>
<evidence type="ECO:0000256" key="7">
    <source>
        <dbReference type="ARBA" id="ARBA00022989"/>
    </source>
</evidence>
<dbReference type="KEGG" id="cat:CA2559_12853"/>
<keyword evidence="16" id="KW-1185">Reference proteome</keyword>
<keyword evidence="9 12" id="KW-0472">Membrane</keyword>
<feature type="active site" evidence="12">
    <location>
        <position position="225"/>
    </location>
</feature>
<organism evidence="15 16">
    <name type="scientific">Croceibacter atlanticus (strain ATCC BAA-628 / JCM 21780 / CIP 108009 / IAM 15332 / KCTC 12090 / HTCC2559)</name>
    <dbReference type="NCBI Taxonomy" id="216432"/>
    <lineage>
        <taxon>Bacteria</taxon>
        <taxon>Pseudomonadati</taxon>
        <taxon>Bacteroidota</taxon>
        <taxon>Flavobacteriia</taxon>
        <taxon>Flavobacteriales</taxon>
        <taxon>Flavobacteriaceae</taxon>
        <taxon>Croceibacter</taxon>
    </lineage>
</organism>
<protein>
    <recommendedName>
        <fullName evidence="12 13">Cardiolipin synthase</fullName>
        <shortName evidence="12">CL synthase</shortName>
        <ecNumber evidence="12 13">2.7.8.-</ecNumber>
    </recommendedName>
</protein>
<proteinExistence type="inferred from homology"/>
<dbReference type="PANTHER" id="PTHR21248">
    <property type="entry name" value="CARDIOLIPIN SYNTHASE"/>
    <property type="match status" value="1"/>
</dbReference>
<dbReference type="HAMAP" id="MF_01916">
    <property type="entry name" value="Cardiolipin_synth_Cls"/>
    <property type="match status" value="1"/>
</dbReference>
<dbReference type="PROSITE" id="PS50035">
    <property type="entry name" value="PLD"/>
    <property type="match status" value="2"/>
</dbReference>
<keyword evidence="4 12" id="KW-0808">Transferase</keyword>
<accession>A3UAU3</accession>
<evidence type="ECO:0000259" key="14">
    <source>
        <dbReference type="PROSITE" id="PS50035"/>
    </source>
</evidence>
<dbReference type="AlphaFoldDB" id="A3UAU3"/>
<keyword evidence="8 12" id="KW-0443">Lipid metabolism</keyword>
<dbReference type="GeneID" id="89454283"/>
<dbReference type="SUPFAM" id="SSF56024">
    <property type="entry name" value="Phospholipase D/nuclease"/>
    <property type="match status" value="2"/>
</dbReference>
<dbReference type="RefSeq" id="WP_013188310.1">
    <property type="nucleotide sequence ID" value="NC_014230.1"/>
</dbReference>
<feature type="active site" evidence="12">
    <location>
        <position position="401"/>
    </location>
</feature>
<keyword evidence="12" id="KW-0997">Cell inner membrane</keyword>
<feature type="domain" description="PLD phosphodiesterase" evidence="14">
    <location>
        <begin position="220"/>
        <end position="247"/>
    </location>
</feature>
<sequence>MQYIQDNIWIILLIVNYAVALVTAFFVLLHNRNPSRTLSYFLILIVLPFVGIFVYYFFGQEYRKEKLFDKKKVMSNSILKKWEKRLLVDDTDIEGEKNDIIEKQSKLIKLIQNKPRKPLTYNNKVELLINGNNTFDAIFEALRQAKDHIHLEYYIFSADKIGKQLINILCDKANEGVSVKVMYDYVGNQLKSPNVEQLKSCGVEIHPFMPVWFPNLTRKLNYRDHRKITVIDGVVGFLGGVNISDEYCNGQNDVYWRDTHLKIEGDAVKSLQSQFLLNWSFVTDQEIDIEEKYFPSVNFKANLPIQIVASGPDSRWPYIMEAIFMAINNAQKSIKITTPYFIPNDQILTALKTASRSGVDVQIIIPKEGDSFAAKYATYSYIEELLESGIRVFCYCKGMVHAKTIVIDEQLSSIGTSNMDYRSFNINFEINALLFNDDFGKQMTEMFERDLEDTEELILEQWRDRALSEKLKESFNRLWAPLL</sequence>
<dbReference type="EC" id="2.7.8.-" evidence="12 13"/>
<feature type="domain" description="PLD phosphodiesterase" evidence="14">
    <location>
        <begin position="396"/>
        <end position="423"/>
    </location>
</feature>
<evidence type="ECO:0000256" key="8">
    <source>
        <dbReference type="ARBA" id="ARBA00023098"/>
    </source>
</evidence>
<feature type="active site" evidence="12">
    <location>
        <position position="227"/>
    </location>
</feature>
<dbReference type="Pfam" id="PF13396">
    <property type="entry name" value="PLDc_N"/>
    <property type="match status" value="1"/>
</dbReference>
<evidence type="ECO:0000256" key="10">
    <source>
        <dbReference type="ARBA" id="ARBA00023209"/>
    </source>
</evidence>
<reference evidence="15 16" key="1">
    <citation type="journal article" date="2010" name="J. Bacteriol.">
        <title>The complete genome sequence of Croceibacter atlanticus HTCC2559T.</title>
        <authorList>
            <person name="Oh H.M."/>
            <person name="Kang I."/>
            <person name="Ferriera S."/>
            <person name="Giovannoni S.J."/>
            <person name="Cho J.C."/>
        </authorList>
    </citation>
    <scope>NUCLEOTIDE SEQUENCE [LARGE SCALE GENOMIC DNA]</scope>
    <source>
        <strain evidence="16">ATCC BAA-628 / HTCC2559 / KCTC 12090</strain>
    </source>
</reference>
<keyword evidence="5 12" id="KW-0812">Transmembrane</keyword>
<evidence type="ECO:0000256" key="1">
    <source>
        <dbReference type="ARBA" id="ARBA00004651"/>
    </source>
</evidence>
<gene>
    <name evidence="15" type="ordered locus">CA2559_12853</name>
</gene>
<comment type="catalytic activity">
    <reaction evidence="12">
        <text>2 a 1,2-diacyl-sn-glycero-3-phospho-(1'-sn-glycerol) = a cardiolipin + glycerol</text>
        <dbReference type="Rhea" id="RHEA:31451"/>
        <dbReference type="ChEBI" id="CHEBI:17754"/>
        <dbReference type="ChEBI" id="CHEBI:62237"/>
        <dbReference type="ChEBI" id="CHEBI:64716"/>
    </reaction>
</comment>
<dbReference type="InterPro" id="IPR022924">
    <property type="entry name" value="Cardiolipin_synthase"/>
</dbReference>
<dbReference type="InterPro" id="IPR025202">
    <property type="entry name" value="PLD-like_dom"/>
</dbReference>
<evidence type="ECO:0000256" key="6">
    <source>
        <dbReference type="ARBA" id="ARBA00022737"/>
    </source>
</evidence>
<dbReference type="eggNOG" id="COG1502">
    <property type="taxonomic scope" value="Bacteria"/>
</dbReference>
<dbReference type="STRING" id="216432.CA2559_12853"/>
<evidence type="ECO:0000313" key="16">
    <source>
        <dbReference type="Proteomes" id="UP000002297"/>
    </source>
</evidence>
<keyword evidence="11 12" id="KW-1208">Phospholipid metabolism</keyword>
<keyword evidence="6" id="KW-0677">Repeat</keyword>
<comment type="similarity">
    <text evidence="12">Belongs to the phospholipase D family. Cardiolipin synthase subfamily.</text>
</comment>
<evidence type="ECO:0000256" key="12">
    <source>
        <dbReference type="HAMAP-Rule" id="MF_01916"/>
    </source>
</evidence>
<dbReference type="HOGENOM" id="CLU_038053_1_2_10"/>
<keyword evidence="7 12" id="KW-1133">Transmembrane helix</keyword>
<evidence type="ECO:0000256" key="5">
    <source>
        <dbReference type="ARBA" id="ARBA00022692"/>
    </source>
</evidence>
<feature type="transmembrane region" description="Helical" evidence="12">
    <location>
        <begin position="40"/>
        <end position="58"/>
    </location>
</feature>
<dbReference type="Gene3D" id="3.30.870.10">
    <property type="entry name" value="Endonuclease Chain A"/>
    <property type="match status" value="2"/>
</dbReference>